<dbReference type="SMART" id="SM00342">
    <property type="entry name" value="HTH_ARAC"/>
    <property type="match status" value="1"/>
</dbReference>
<dbReference type="InterPro" id="IPR009057">
    <property type="entry name" value="Homeodomain-like_sf"/>
</dbReference>
<proteinExistence type="predicted"/>
<organism evidence="9 10">
    <name type="scientific">Candidatus Eisenbergiella merdigallinarum</name>
    <dbReference type="NCBI Taxonomy" id="2838552"/>
    <lineage>
        <taxon>Bacteria</taxon>
        <taxon>Bacillati</taxon>
        <taxon>Bacillota</taxon>
        <taxon>Clostridia</taxon>
        <taxon>Lachnospirales</taxon>
        <taxon>Lachnospiraceae</taxon>
        <taxon>Eisenbergiella</taxon>
    </lineage>
</organism>
<dbReference type="InterPro" id="IPR001789">
    <property type="entry name" value="Sig_transdc_resp-reg_receiver"/>
</dbReference>
<keyword evidence="2" id="KW-0805">Transcription regulation</keyword>
<dbReference type="SMART" id="SM00448">
    <property type="entry name" value="REC"/>
    <property type="match status" value="1"/>
</dbReference>
<dbReference type="GO" id="GO:0000160">
    <property type="term" value="P:phosphorelay signal transduction system"/>
    <property type="evidence" value="ECO:0007669"/>
    <property type="project" value="InterPro"/>
</dbReference>
<evidence type="ECO:0000256" key="5">
    <source>
        <dbReference type="ARBA" id="ARBA00024867"/>
    </source>
</evidence>
<keyword evidence="3" id="KW-0238">DNA-binding</keyword>
<comment type="function">
    <text evidence="5">May play the central regulatory role in sporulation. It may be an element of the effector pathway responsible for the activation of sporulation genes in response to nutritional stress. Spo0A may act in concert with spo0H (a sigma factor) to control the expression of some genes that are critical to the sporulation process.</text>
</comment>
<dbReference type="InterPro" id="IPR018060">
    <property type="entry name" value="HTH_AraC"/>
</dbReference>
<reference evidence="9" key="1">
    <citation type="journal article" date="2021" name="PeerJ">
        <title>Extensive microbial diversity within the chicken gut microbiome revealed by metagenomics and culture.</title>
        <authorList>
            <person name="Gilroy R."/>
            <person name="Ravi A."/>
            <person name="Getino M."/>
            <person name="Pursley I."/>
            <person name="Horton D.L."/>
            <person name="Alikhan N.F."/>
            <person name="Baker D."/>
            <person name="Gharbi K."/>
            <person name="Hall N."/>
            <person name="Watson M."/>
            <person name="Adriaenssens E.M."/>
            <person name="Foster-Nyarko E."/>
            <person name="Jarju S."/>
            <person name="Secka A."/>
            <person name="Antonio M."/>
            <person name="Oren A."/>
            <person name="Chaudhuri R.R."/>
            <person name="La Ragione R."/>
            <person name="Hildebrand F."/>
            <person name="Pallen M.J."/>
        </authorList>
    </citation>
    <scope>NUCLEOTIDE SEQUENCE</scope>
    <source>
        <strain evidence="9">USAMLcec3-2134</strain>
    </source>
</reference>
<protein>
    <recommendedName>
        <fullName evidence="1">Stage 0 sporulation protein A homolog</fullName>
    </recommendedName>
</protein>
<dbReference type="InterPro" id="IPR020449">
    <property type="entry name" value="Tscrpt_reg_AraC-type_HTH"/>
</dbReference>
<dbReference type="CDD" id="cd17536">
    <property type="entry name" value="REC_YesN-like"/>
    <property type="match status" value="1"/>
</dbReference>
<dbReference type="InterPro" id="IPR011006">
    <property type="entry name" value="CheY-like_superfamily"/>
</dbReference>
<dbReference type="PANTHER" id="PTHR43280">
    <property type="entry name" value="ARAC-FAMILY TRANSCRIPTIONAL REGULATOR"/>
    <property type="match status" value="1"/>
</dbReference>
<reference evidence="9" key="2">
    <citation type="submission" date="2021-04" db="EMBL/GenBank/DDBJ databases">
        <authorList>
            <person name="Gilroy R."/>
        </authorList>
    </citation>
    <scope>NUCLEOTIDE SEQUENCE</scope>
    <source>
        <strain evidence="9">USAMLcec3-2134</strain>
    </source>
</reference>
<dbReference type="Proteomes" id="UP000886883">
    <property type="component" value="Unassembled WGS sequence"/>
</dbReference>
<dbReference type="EMBL" id="DWXE01000001">
    <property type="protein sequence ID" value="HJB89949.1"/>
    <property type="molecule type" value="Genomic_DNA"/>
</dbReference>
<dbReference type="PROSITE" id="PS00041">
    <property type="entry name" value="HTH_ARAC_FAMILY_1"/>
    <property type="match status" value="1"/>
</dbReference>
<feature type="domain" description="Response regulatory" evidence="8">
    <location>
        <begin position="3"/>
        <end position="120"/>
    </location>
</feature>
<name>A0A9D2MNU3_9FIRM</name>
<evidence type="ECO:0000313" key="9">
    <source>
        <dbReference type="EMBL" id="HJB89949.1"/>
    </source>
</evidence>
<evidence type="ECO:0000256" key="3">
    <source>
        <dbReference type="ARBA" id="ARBA00023125"/>
    </source>
</evidence>
<gene>
    <name evidence="9" type="ORF">H9763_00585</name>
</gene>
<dbReference type="PRINTS" id="PR00032">
    <property type="entry name" value="HTHARAC"/>
</dbReference>
<dbReference type="Pfam" id="PF12833">
    <property type="entry name" value="HTH_18"/>
    <property type="match status" value="1"/>
</dbReference>
<keyword evidence="4" id="KW-0804">Transcription</keyword>
<feature type="modified residue" description="4-aspartylphosphate" evidence="6">
    <location>
        <position position="55"/>
    </location>
</feature>
<evidence type="ECO:0000256" key="4">
    <source>
        <dbReference type="ARBA" id="ARBA00023163"/>
    </source>
</evidence>
<dbReference type="Pfam" id="PF00072">
    <property type="entry name" value="Response_reg"/>
    <property type="match status" value="1"/>
</dbReference>
<dbReference type="PROSITE" id="PS50110">
    <property type="entry name" value="RESPONSE_REGULATORY"/>
    <property type="match status" value="1"/>
</dbReference>
<keyword evidence="6" id="KW-0597">Phosphoprotein</keyword>
<evidence type="ECO:0000256" key="2">
    <source>
        <dbReference type="ARBA" id="ARBA00023015"/>
    </source>
</evidence>
<accession>A0A9D2MNU3</accession>
<dbReference type="SUPFAM" id="SSF46689">
    <property type="entry name" value="Homeodomain-like"/>
    <property type="match status" value="2"/>
</dbReference>
<dbReference type="Gene3D" id="3.40.50.2300">
    <property type="match status" value="1"/>
</dbReference>
<dbReference type="GO" id="GO:0003700">
    <property type="term" value="F:DNA-binding transcription factor activity"/>
    <property type="evidence" value="ECO:0007669"/>
    <property type="project" value="InterPro"/>
</dbReference>
<evidence type="ECO:0000259" key="7">
    <source>
        <dbReference type="PROSITE" id="PS01124"/>
    </source>
</evidence>
<dbReference type="PROSITE" id="PS01124">
    <property type="entry name" value="HTH_ARAC_FAMILY_2"/>
    <property type="match status" value="1"/>
</dbReference>
<evidence type="ECO:0000256" key="6">
    <source>
        <dbReference type="PROSITE-ProRule" id="PRU00169"/>
    </source>
</evidence>
<dbReference type="Gene3D" id="1.10.10.60">
    <property type="entry name" value="Homeodomain-like"/>
    <property type="match status" value="2"/>
</dbReference>
<sequence>MLRILLVDDEKFAIQGLISMLDWDRFQGVLAGTASSGEEALTLLETVHPDVIISDIKMGGMNGIELARQVRERMPHIQMILLTAHGEFEYARQAIQYGVINYILKPITRDKLEQLNCLLAQTTEQLLLRQKSYLTVWDDSLKGRLLTALKNGDRDTLDEFFQSPLFAQLMLGNDCNPVGIQLLNYLYQYLSDINLDPQAISYSRSSTMETFLDMSDRQEKMDYIITKYYDLLTSVSLQKNAHTDAITSYALRYIEEHYSDPEFNLSALSYAMHVSLSHLSTVFKQATGVNLSAYVTDLRLEKSRQLLSDMSHTIAEVSLLSGYSDAKYFAKLFKKKTGNTPSEYRNLILQGGLHGN</sequence>
<feature type="domain" description="HTH araC/xylS-type" evidence="7">
    <location>
        <begin position="248"/>
        <end position="347"/>
    </location>
</feature>
<dbReference type="AlphaFoldDB" id="A0A9D2MNU3"/>
<evidence type="ECO:0000259" key="8">
    <source>
        <dbReference type="PROSITE" id="PS50110"/>
    </source>
</evidence>
<dbReference type="PANTHER" id="PTHR43280:SF2">
    <property type="entry name" value="HTH-TYPE TRANSCRIPTIONAL REGULATOR EXSA"/>
    <property type="match status" value="1"/>
</dbReference>
<dbReference type="GO" id="GO:0043565">
    <property type="term" value="F:sequence-specific DNA binding"/>
    <property type="evidence" value="ECO:0007669"/>
    <property type="project" value="InterPro"/>
</dbReference>
<dbReference type="SUPFAM" id="SSF52172">
    <property type="entry name" value="CheY-like"/>
    <property type="match status" value="1"/>
</dbReference>
<comment type="caution">
    <text evidence="9">The sequence shown here is derived from an EMBL/GenBank/DDBJ whole genome shotgun (WGS) entry which is preliminary data.</text>
</comment>
<evidence type="ECO:0000313" key="10">
    <source>
        <dbReference type="Proteomes" id="UP000886883"/>
    </source>
</evidence>
<dbReference type="InterPro" id="IPR018062">
    <property type="entry name" value="HTH_AraC-typ_CS"/>
</dbReference>
<evidence type="ECO:0000256" key="1">
    <source>
        <dbReference type="ARBA" id="ARBA00018672"/>
    </source>
</evidence>